<evidence type="ECO:0000313" key="3">
    <source>
        <dbReference type="Proteomes" id="UP000478417"/>
    </source>
</evidence>
<accession>A0A6B2M4S9</accession>
<reference evidence="2 3" key="1">
    <citation type="submission" date="2020-02" db="EMBL/GenBank/DDBJ databases">
        <title>Albibacoteraceae fam. nov., the first described family within the subdivision 4 Verrucomicrobia.</title>
        <authorList>
            <person name="Xi F."/>
        </authorList>
    </citation>
    <scope>NUCLEOTIDE SEQUENCE [LARGE SCALE GENOMIC DNA]</scope>
    <source>
        <strain evidence="2 3">CK1056</strain>
    </source>
</reference>
<dbReference type="Proteomes" id="UP000478417">
    <property type="component" value="Unassembled WGS sequence"/>
</dbReference>
<comment type="caution">
    <text evidence="2">The sequence shown here is derived from an EMBL/GenBank/DDBJ whole genome shotgun (WGS) entry which is preliminary data.</text>
</comment>
<evidence type="ECO:0000256" key="1">
    <source>
        <dbReference type="SAM" id="SignalP"/>
    </source>
</evidence>
<dbReference type="RefSeq" id="WP_163966512.1">
    <property type="nucleotide sequence ID" value="NZ_JAAGNX010000003.1"/>
</dbReference>
<feature type="signal peptide" evidence="1">
    <location>
        <begin position="1"/>
        <end position="19"/>
    </location>
</feature>
<name>A0A6B2M4S9_9BACT</name>
<keyword evidence="1" id="KW-0732">Signal</keyword>
<organism evidence="2 3">
    <name type="scientific">Oceanipulchritudo coccoides</name>
    <dbReference type="NCBI Taxonomy" id="2706888"/>
    <lineage>
        <taxon>Bacteria</taxon>
        <taxon>Pseudomonadati</taxon>
        <taxon>Verrucomicrobiota</taxon>
        <taxon>Opitutia</taxon>
        <taxon>Puniceicoccales</taxon>
        <taxon>Oceanipulchritudinaceae</taxon>
        <taxon>Oceanipulchritudo</taxon>
    </lineage>
</organism>
<evidence type="ECO:0000313" key="2">
    <source>
        <dbReference type="EMBL" id="NDV63239.1"/>
    </source>
</evidence>
<feature type="chain" id="PRO_5025396330" evidence="1">
    <location>
        <begin position="20"/>
        <end position="288"/>
    </location>
</feature>
<sequence>MNKKITVATALALLTGSMAFSNTPLIENPDFSAGYKDSWILGANIFPGGVWAAFLTADNTDQINPFLWSNQVVPGGSGVTINSWDDGASDRIEQYLFNEHTAASPNGDPAFLRVLFKPGDVIRFTGSARATRVGADTSDMLIRAFIKTLGYNPDAFGIIPQYTVFHNIGSALEPFDLTITYPDDVTAEPFQVIQLGFEITNEFDGNSFTMDSGTIYFENLSGYIEGDASVTWAGYDVDENGFADTGAWMGIVNVTSDPWIYVYDLGKYIYIPAEAVSESGAWIYALDQ</sequence>
<proteinExistence type="predicted"/>
<gene>
    <name evidence="2" type="ORF">G0Q06_12305</name>
</gene>
<protein>
    <submittedName>
        <fullName evidence="2">Uncharacterized protein</fullName>
    </submittedName>
</protein>
<dbReference type="AlphaFoldDB" id="A0A6B2M4S9"/>
<keyword evidence="3" id="KW-1185">Reference proteome</keyword>
<dbReference type="EMBL" id="JAAGNX010000003">
    <property type="protein sequence ID" value="NDV63239.1"/>
    <property type="molecule type" value="Genomic_DNA"/>
</dbReference>